<name>A0A1R4H323_9GAMM</name>
<feature type="active site" evidence="7">
    <location>
        <position position="205"/>
    </location>
</feature>
<comment type="similarity">
    <text evidence="6">Belongs to the fabD family.</text>
</comment>
<dbReference type="PANTHER" id="PTHR42681:SF1">
    <property type="entry name" value="MALONYL-COA-ACYL CARRIER PROTEIN TRANSACYLASE, MITOCHONDRIAL"/>
    <property type="match status" value="1"/>
</dbReference>
<dbReference type="GO" id="GO:0006633">
    <property type="term" value="P:fatty acid biosynthetic process"/>
    <property type="evidence" value="ECO:0007669"/>
    <property type="project" value="TreeGrafter"/>
</dbReference>
<organism evidence="9 10">
    <name type="scientific">Crenothrix polyspora</name>
    <dbReference type="NCBI Taxonomy" id="360316"/>
    <lineage>
        <taxon>Bacteria</taxon>
        <taxon>Pseudomonadati</taxon>
        <taxon>Pseudomonadota</taxon>
        <taxon>Gammaproteobacteria</taxon>
        <taxon>Methylococcales</taxon>
        <taxon>Crenotrichaceae</taxon>
        <taxon>Crenothrix</taxon>
    </lineage>
</organism>
<dbReference type="Proteomes" id="UP000195667">
    <property type="component" value="Unassembled WGS sequence"/>
</dbReference>
<gene>
    <name evidence="9" type="primary">fabD</name>
    <name evidence="9" type="ORF">CRENPOLYSF1_150069</name>
</gene>
<dbReference type="InterPro" id="IPR014043">
    <property type="entry name" value="Acyl_transferase_dom"/>
</dbReference>
<evidence type="ECO:0000256" key="1">
    <source>
        <dbReference type="ARBA" id="ARBA00013258"/>
    </source>
</evidence>
<evidence type="ECO:0000256" key="7">
    <source>
        <dbReference type="PIRSR" id="PIRSR000446-1"/>
    </source>
</evidence>
<dbReference type="OrthoDB" id="9808564at2"/>
<sequence>MTHTHNNLAFVFPGQGSQSVGMITDLANNYPEVRQLFTIASDVLSKDLWQIVTQGPETELNQTYNTQPALLAAGVALWKIWCKHSTVRPAWLAGHSLGEYTALVCANALSFEDGIKLVAQRGLLMQAAVPAGVGAMAAILGLNDAQIIDICAAAAEDEVVSAVNFNSPGQVVIAGNTAAVERAMLACKAAGAKRTVPLPVSVPSHCALMLPAAEQLDSYLQNTVFNVPDIPLLHNVDVMTHADPVAIRSALKQQLYQPVRWVDSVKWMAEHGVTRFVECGPGKVLIGLNKRIVKEAEHYTFYDSETLNTTMEQLHD</sequence>
<evidence type="ECO:0000256" key="6">
    <source>
        <dbReference type="PIRNR" id="PIRNR000446"/>
    </source>
</evidence>
<dbReference type="NCBIfam" id="TIGR00128">
    <property type="entry name" value="fabD"/>
    <property type="match status" value="1"/>
</dbReference>
<evidence type="ECO:0000256" key="5">
    <source>
        <dbReference type="ARBA" id="ARBA00048462"/>
    </source>
</evidence>
<dbReference type="EMBL" id="FUKI01000057">
    <property type="protein sequence ID" value="SJM90624.1"/>
    <property type="molecule type" value="Genomic_DNA"/>
</dbReference>
<dbReference type="RefSeq" id="WP_087142617.1">
    <property type="nucleotide sequence ID" value="NZ_FUKI01000057.1"/>
</dbReference>
<dbReference type="InterPro" id="IPR016035">
    <property type="entry name" value="Acyl_Trfase/lysoPLipase"/>
</dbReference>
<evidence type="ECO:0000313" key="10">
    <source>
        <dbReference type="Proteomes" id="UP000195667"/>
    </source>
</evidence>
<dbReference type="AlphaFoldDB" id="A0A1R4H323"/>
<keyword evidence="10" id="KW-1185">Reference proteome</keyword>
<evidence type="ECO:0000256" key="4">
    <source>
        <dbReference type="ARBA" id="ARBA00023315"/>
    </source>
</evidence>
<dbReference type="SMART" id="SM00827">
    <property type="entry name" value="PKS_AT"/>
    <property type="match status" value="1"/>
</dbReference>
<dbReference type="EC" id="2.3.1.39" evidence="1 6"/>
<feature type="domain" description="Malonyl-CoA:ACP transacylase (MAT)" evidence="8">
    <location>
        <begin position="11"/>
        <end position="316"/>
    </location>
</feature>
<dbReference type="PIRSF" id="PIRSF000446">
    <property type="entry name" value="Mct"/>
    <property type="match status" value="1"/>
</dbReference>
<protein>
    <recommendedName>
        <fullName evidence="2 6">Malonyl CoA-acyl carrier protein transacylase</fullName>
        <ecNumber evidence="1 6">2.3.1.39</ecNumber>
    </recommendedName>
</protein>
<proteinExistence type="inferred from homology"/>
<feature type="active site" evidence="7">
    <location>
        <position position="96"/>
    </location>
</feature>
<keyword evidence="3 6" id="KW-0808">Transferase</keyword>
<dbReference type="InterPro" id="IPR004410">
    <property type="entry name" value="Malonyl_CoA-ACP_transAc_FabD"/>
</dbReference>
<evidence type="ECO:0000313" key="9">
    <source>
        <dbReference type="EMBL" id="SJM90624.1"/>
    </source>
</evidence>
<dbReference type="InterPro" id="IPR001227">
    <property type="entry name" value="Ac_transferase_dom_sf"/>
</dbReference>
<comment type="catalytic activity">
    <reaction evidence="5 6">
        <text>holo-[ACP] + malonyl-CoA = malonyl-[ACP] + CoA</text>
        <dbReference type="Rhea" id="RHEA:41792"/>
        <dbReference type="Rhea" id="RHEA-COMP:9623"/>
        <dbReference type="Rhea" id="RHEA-COMP:9685"/>
        <dbReference type="ChEBI" id="CHEBI:57287"/>
        <dbReference type="ChEBI" id="CHEBI:57384"/>
        <dbReference type="ChEBI" id="CHEBI:64479"/>
        <dbReference type="ChEBI" id="CHEBI:78449"/>
        <dbReference type="EC" id="2.3.1.39"/>
    </reaction>
</comment>
<dbReference type="InterPro" id="IPR024925">
    <property type="entry name" value="Malonyl_CoA-ACP_transAc"/>
</dbReference>
<dbReference type="InterPro" id="IPR016036">
    <property type="entry name" value="Malonyl_transacylase_ACP-bd"/>
</dbReference>
<dbReference type="GO" id="GO:0005829">
    <property type="term" value="C:cytosol"/>
    <property type="evidence" value="ECO:0007669"/>
    <property type="project" value="TreeGrafter"/>
</dbReference>
<dbReference type="FunFam" id="3.30.70.250:FF:000001">
    <property type="entry name" value="Malonyl CoA-acyl carrier protein transacylase"/>
    <property type="match status" value="1"/>
</dbReference>
<dbReference type="SUPFAM" id="SSF55048">
    <property type="entry name" value="Probable ACP-binding domain of malonyl-CoA ACP transacylase"/>
    <property type="match status" value="1"/>
</dbReference>
<accession>A0A1R4H323</accession>
<dbReference type="SUPFAM" id="SSF52151">
    <property type="entry name" value="FabD/lysophospholipase-like"/>
    <property type="match status" value="1"/>
</dbReference>
<reference evidence="10" key="1">
    <citation type="submission" date="2017-02" db="EMBL/GenBank/DDBJ databases">
        <authorList>
            <person name="Daims H."/>
        </authorList>
    </citation>
    <scope>NUCLEOTIDE SEQUENCE [LARGE SCALE GENOMIC DNA]</scope>
</reference>
<evidence type="ECO:0000256" key="2">
    <source>
        <dbReference type="ARBA" id="ARBA00018953"/>
    </source>
</evidence>
<keyword evidence="4 6" id="KW-0012">Acyltransferase</keyword>
<dbReference type="GO" id="GO:0004314">
    <property type="term" value="F:[acyl-carrier-protein] S-malonyltransferase activity"/>
    <property type="evidence" value="ECO:0007669"/>
    <property type="project" value="UniProtKB-EC"/>
</dbReference>
<dbReference type="Gene3D" id="3.30.70.250">
    <property type="entry name" value="Malonyl-CoA ACP transacylase, ACP-binding"/>
    <property type="match status" value="1"/>
</dbReference>
<dbReference type="InterPro" id="IPR050858">
    <property type="entry name" value="Mal-CoA-ACP_Trans/PKS_FabD"/>
</dbReference>
<dbReference type="Pfam" id="PF00698">
    <property type="entry name" value="Acyl_transf_1"/>
    <property type="match status" value="1"/>
</dbReference>
<dbReference type="PANTHER" id="PTHR42681">
    <property type="entry name" value="MALONYL-COA-ACYL CARRIER PROTEIN TRANSACYLASE, MITOCHONDRIAL"/>
    <property type="match status" value="1"/>
</dbReference>
<evidence type="ECO:0000256" key="3">
    <source>
        <dbReference type="ARBA" id="ARBA00022679"/>
    </source>
</evidence>
<evidence type="ECO:0000259" key="8">
    <source>
        <dbReference type="SMART" id="SM00827"/>
    </source>
</evidence>
<dbReference type="Gene3D" id="3.40.366.10">
    <property type="entry name" value="Malonyl-Coenzyme A Acyl Carrier Protein, domain 2"/>
    <property type="match status" value="1"/>
</dbReference>